<dbReference type="PROSITE" id="PS00356">
    <property type="entry name" value="HTH_LACI_1"/>
    <property type="match status" value="1"/>
</dbReference>
<dbReference type="InterPro" id="IPR000843">
    <property type="entry name" value="HTH_LacI"/>
</dbReference>
<sequence length="331" mass="36599">MASLKDVAKLANVSLMTVSRALNSPERLKPDTLAGVQAAISELNYVPDLSAKKVRGARATPNTVGVLALDTVTTPFSVEITLSIEETARAHGWNSFVVNMFSDDSPETMVDLLLSHRPSGIIYTTMGLRQVPVPPKLLSLPCVLANCESLHEPVASYIPDDEQGQYEGVKALLQAGYRRPLCLHLPAQHLATIRRRKGLSRACREAGIDPDTLLHRYMDFGDEHYRDIPAMMATHMPQGKPTFDCVVCGNDRVAFMVYQILLARGLRIPQDVGVLGYDNMVGIGDLFLPPLSTVQLPHYEIGRLSALHIINGDRHRETVRVESPWLQRESM</sequence>
<evidence type="ECO:0000256" key="1">
    <source>
        <dbReference type="ARBA" id="ARBA00022491"/>
    </source>
</evidence>
<protein>
    <submittedName>
        <fullName evidence="6">LacI family DNA-binding transcriptional regulator</fullName>
    </submittedName>
</protein>
<dbReference type="CDD" id="cd01392">
    <property type="entry name" value="HTH_LacI"/>
    <property type="match status" value="1"/>
</dbReference>
<dbReference type="Proteomes" id="UP000705283">
    <property type="component" value="Unassembled WGS sequence"/>
</dbReference>
<proteinExistence type="predicted"/>
<dbReference type="EMBL" id="JADMKS010000010">
    <property type="protein sequence ID" value="MBF6639231.1"/>
    <property type="molecule type" value="Genomic_DNA"/>
</dbReference>
<keyword evidence="4" id="KW-0804">Transcription</keyword>
<feature type="domain" description="HTH lacI-type" evidence="5">
    <location>
        <begin position="2"/>
        <end position="56"/>
    </location>
</feature>
<dbReference type="PANTHER" id="PTHR30146:SF151">
    <property type="entry name" value="HTH-TYPE TRANSCRIPTIONAL REPRESSOR CYTR"/>
    <property type="match status" value="1"/>
</dbReference>
<evidence type="ECO:0000313" key="6">
    <source>
        <dbReference type="EMBL" id="MBF6639231.1"/>
    </source>
</evidence>
<evidence type="ECO:0000313" key="7">
    <source>
        <dbReference type="Proteomes" id="UP000705283"/>
    </source>
</evidence>
<keyword evidence="2" id="KW-0805">Transcription regulation</keyword>
<keyword evidence="3 6" id="KW-0238">DNA-binding</keyword>
<organism evidence="6 7">
    <name type="scientific">Rouxiella silvae</name>
    <dbReference type="NCBI Taxonomy" id="1646373"/>
    <lineage>
        <taxon>Bacteria</taxon>
        <taxon>Pseudomonadati</taxon>
        <taxon>Pseudomonadota</taxon>
        <taxon>Gammaproteobacteria</taxon>
        <taxon>Enterobacterales</taxon>
        <taxon>Yersiniaceae</taxon>
        <taxon>Rouxiella</taxon>
    </lineage>
</organism>
<dbReference type="Pfam" id="PF00532">
    <property type="entry name" value="Peripla_BP_1"/>
    <property type="match status" value="1"/>
</dbReference>
<evidence type="ECO:0000256" key="4">
    <source>
        <dbReference type="ARBA" id="ARBA00023163"/>
    </source>
</evidence>
<dbReference type="Gene3D" id="1.10.260.40">
    <property type="entry name" value="lambda repressor-like DNA-binding domains"/>
    <property type="match status" value="1"/>
</dbReference>
<dbReference type="AlphaFoldDB" id="A0AA40X5W3"/>
<evidence type="ECO:0000259" key="5">
    <source>
        <dbReference type="PROSITE" id="PS50932"/>
    </source>
</evidence>
<evidence type="ECO:0000256" key="2">
    <source>
        <dbReference type="ARBA" id="ARBA00023015"/>
    </source>
</evidence>
<dbReference type="PANTHER" id="PTHR30146">
    <property type="entry name" value="LACI-RELATED TRANSCRIPTIONAL REPRESSOR"/>
    <property type="match status" value="1"/>
</dbReference>
<name>A0AA40X5W3_9GAMM</name>
<dbReference type="Pfam" id="PF00356">
    <property type="entry name" value="LacI"/>
    <property type="match status" value="1"/>
</dbReference>
<comment type="caution">
    <text evidence="6">The sequence shown here is derived from an EMBL/GenBank/DDBJ whole genome shotgun (WGS) entry which is preliminary data.</text>
</comment>
<dbReference type="InterPro" id="IPR028082">
    <property type="entry name" value="Peripla_BP_I"/>
</dbReference>
<gene>
    <name evidence="6" type="ORF">ITX54_21450</name>
</gene>
<reference evidence="6" key="1">
    <citation type="submission" date="2020-11" db="EMBL/GenBank/DDBJ databases">
        <authorList>
            <person name="Lee S.D."/>
        </authorList>
    </citation>
    <scope>NUCLEOTIDE SEQUENCE</scope>
    <source>
        <strain evidence="6">SAP-2</strain>
    </source>
</reference>
<accession>A0AA40X5W3</accession>
<dbReference type="GO" id="GO:0000976">
    <property type="term" value="F:transcription cis-regulatory region binding"/>
    <property type="evidence" value="ECO:0007669"/>
    <property type="project" value="TreeGrafter"/>
</dbReference>
<dbReference type="InterPro" id="IPR010982">
    <property type="entry name" value="Lambda_DNA-bd_dom_sf"/>
</dbReference>
<reference evidence="6" key="2">
    <citation type="submission" date="2022-09" db="EMBL/GenBank/DDBJ databases">
        <title>Rouxiella aceris sp. nov., isolated from tree sap and emended description of the genus Rhouxiella.</title>
        <authorList>
            <person name="Kim I.S."/>
        </authorList>
    </citation>
    <scope>NUCLEOTIDE SEQUENCE</scope>
    <source>
        <strain evidence="6">SAP-2</strain>
    </source>
</reference>
<evidence type="ECO:0000256" key="3">
    <source>
        <dbReference type="ARBA" id="ARBA00023125"/>
    </source>
</evidence>
<dbReference type="PROSITE" id="PS50932">
    <property type="entry name" value="HTH_LACI_2"/>
    <property type="match status" value="1"/>
</dbReference>
<dbReference type="SUPFAM" id="SSF47413">
    <property type="entry name" value="lambda repressor-like DNA-binding domains"/>
    <property type="match status" value="1"/>
</dbReference>
<keyword evidence="1" id="KW-0678">Repressor</keyword>
<dbReference type="InterPro" id="IPR001761">
    <property type="entry name" value="Peripla_BP/Lac1_sug-bd_dom"/>
</dbReference>
<dbReference type="Gene3D" id="3.40.50.2300">
    <property type="match status" value="2"/>
</dbReference>
<dbReference type="CDD" id="cd06288">
    <property type="entry name" value="PBP1_sucrose_transcription_regulator"/>
    <property type="match status" value="1"/>
</dbReference>
<dbReference type="SMART" id="SM00354">
    <property type="entry name" value="HTH_LACI"/>
    <property type="match status" value="1"/>
</dbReference>
<dbReference type="RefSeq" id="WP_194978757.1">
    <property type="nucleotide sequence ID" value="NZ_JADMKS010000010.1"/>
</dbReference>
<dbReference type="GO" id="GO:0003700">
    <property type="term" value="F:DNA-binding transcription factor activity"/>
    <property type="evidence" value="ECO:0007669"/>
    <property type="project" value="TreeGrafter"/>
</dbReference>
<dbReference type="SUPFAM" id="SSF53822">
    <property type="entry name" value="Periplasmic binding protein-like I"/>
    <property type="match status" value="1"/>
</dbReference>